<accession>A0AC34RED8</accession>
<sequence>MVLQIVQKSRFIVPADSIGENKRFTSRRQKIPVFNGYAKYVLCEEKNKNIGIFLYMDCKEPVTVTCTFTVNSITCSYVYTFEGPEYRGYSKFGKKSELVVDGVMIVDAKLNIKFIFENVEFFDDELTHSVALLNDEKFKDFTIYVDDDEIKVHKSILAVASPVFAAMFESHTKEGRVDIDDFDFETVKVAVDVMYTRKIPEELSLKTLLNLYKFADKYDLIDTVRLS</sequence>
<evidence type="ECO:0000313" key="2">
    <source>
        <dbReference type="WBParaSite" id="JU765_v2.g6071.t1"/>
    </source>
</evidence>
<evidence type="ECO:0000313" key="1">
    <source>
        <dbReference type="Proteomes" id="UP000887576"/>
    </source>
</evidence>
<reference evidence="2" key="1">
    <citation type="submission" date="2022-11" db="UniProtKB">
        <authorList>
            <consortium name="WormBaseParasite"/>
        </authorList>
    </citation>
    <scope>IDENTIFICATION</scope>
</reference>
<dbReference type="Proteomes" id="UP000887576">
    <property type="component" value="Unplaced"/>
</dbReference>
<name>A0AC34RED8_9BILA</name>
<proteinExistence type="predicted"/>
<organism evidence="1 2">
    <name type="scientific">Panagrolaimus sp. JU765</name>
    <dbReference type="NCBI Taxonomy" id="591449"/>
    <lineage>
        <taxon>Eukaryota</taxon>
        <taxon>Metazoa</taxon>
        <taxon>Ecdysozoa</taxon>
        <taxon>Nematoda</taxon>
        <taxon>Chromadorea</taxon>
        <taxon>Rhabditida</taxon>
        <taxon>Tylenchina</taxon>
        <taxon>Panagrolaimomorpha</taxon>
        <taxon>Panagrolaimoidea</taxon>
        <taxon>Panagrolaimidae</taxon>
        <taxon>Panagrolaimus</taxon>
    </lineage>
</organism>
<dbReference type="WBParaSite" id="JU765_v2.g6071.t1">
    <property type="protein sequence ID" value="JU765_v2.g6071.t1"/>
    <property type="gene ID" value="JU765_v2.g6071"/>
</dbReference>
<protein>
    <submittedName>
        <fullName evidence="2">BTB domain-containing protein</fullName>
    </submittedName>
</protein>